<sequence>MAADHSTKPKLLMDYLYQRRFIFDRYAASNVSVDIQTMNPPYPQIFDCYLFASGILNGFLIPVALLHDRQSYRSVADLEICPWIDL</sequence>
<dbReference type="AlphaFoldDB" id="A0A0D0BQ18"/>
<proteinExistence type="predicted"/>
<evidence type="ECO:0000256" key="1">
    <source>
        <dbReference type="SAM" id="Phobius"/>
    </source>
</evidence>
<organism evidence="2 3">
    <name type="scientific">Collybiopsis luxurians FD-317 M1</name>
    <dbReference type="NCBI Taxonomy" id="944289"/>
    <lineage>
        <taxon>Eukaryota</taxon>
        <taxon>Fungi</taxon>
        <taxon>Dikarya</taxon>
        <taxon>Basidiomycota</taxon>
        <taxon>Agaricomycotina</taxon>
        <taxon>Agaricomycetes</taxon>
        <taxon>Agaricomycetidae</taxon>
        <taxon>Agaricales</taxon>
        <taxon>Marasmiineae</taxon>
        <taxon>Omphalotaceae</taxon>
        <taxon>Collybiopsis</taxon>
        <taxon>Collybiopsis luxurians</taxon>
    </lineage>
</organism>
<accession>A0A0D0BQ18</accession>
<reference evidence="2 3" key="1">
    <citation type="submission" date="2014-04" db="EMBL/GenBank/DDBJ databases">
        <title>Evolutionary Origins and Diversification of the Mycorrhizal Mutualists.</title>
        <authorList>
            <consortium name="DOE Joint Genome Institute"/>
            <consortium name="Mycorrhizal Genomics Consortium"/>
            <person name="Kohler A."/>
            <person name="Kuo A."/>
            <person name="Nagy L.G."/>
            <person name="Floudas D."/>
            <person name="Copeland A."/>
            <person name="Barry K.W."/>
            <person name="Cichocki N."/>
            <person name="Veneault-Fourrey C."/>
            <person name="LaButti K."/>
            <person name="Lindquist E.A."/>
            <person name="Lipzen A."/>
            <person name="Lundell T."/>
            <person name="Morin E."/>
            <person name="Murat C."/>
            <person name="Riley R."/>
            <person name="Ohm R."/>
            <person name="Sun H."/>
            <person name="Tunlid A."/>
            <person name="Henrissat B."/>
            <person name="Grigoriev I.V."/>
            <person name="Hibbett D.S."/>
            <person name="Martin F."/>
        </authorList>
    </citation>
    <scope>NUCLEOTIDE SEQUENCE [LARGE SCALE GENOMIC DNA]</scope>
    <source>
        <strain evidence="2 3">FD-317 M1</strain>
    </source>
</reference>
<keyword evidence="1" id="KW-0472">Membrane</keyword>
<evidence type="ECO:0000313" key="3">
    <source>
        <dbReference type="Proteomes" id="UP000053593"/>
    </source>
</evidence>
<keyword evidence="1" id="KW-0812">Transmembrane</keyword>
<dbReference type="HOGENOM" id="CLU_2498089_0_0_1"/>
<keyword evidence="1" id="KW-1133">Transmembrane helix</keyword>
<gene>
    <name evidence="2" type="ORF">GYMLUDRAFT_251843</name>
</gene>
<protein>
    <submittedName>
        <fullName evidence="2">Uncharacterized protein</fullName>
    </submittedName>
</protein>
<feature type="transmembrane region" description="Helical" evidence="1">
    <location>
        <begin position="49"/>
        <end position="66"/>
    </location>
</feature>
<name>A0A0D0BQ18_9AGAR</name>
<dbReference type="Proteomes" id="UP000053593">
    <property type="component" value="Unassembled WGS sequence"/>
</dbReference>
<evidence type="ECO:0000313" key="2">
    <source>
        <dbReference type="EMBL" id="KIK51709.1"/>
    </source>
</evidence>
<keyword evidence="3" id="KW-1185">Reference proteome</keyword>
<dbReference type="OrthoDB" id="10530672at2759"/>
<dbReference type="EMBL" id="KN834857">
    <property type="protein sequence ID" value="KIK51709.1"/>
    <property type="molecule type" value="Genomic_DNA"/>
</dbReference>